<reference evidence="2 3" key="1">
    <citation type="journal article" date="2015" name="Sci. Rep.">
        <title>Unraveling adaptation of Pontibacter korlensis to radiation and infertility in desert through complete genome and comparative transcriptomic analysis.</title>
        <authorList>
            <person name="Dai J."/>
            <person name="Dai W."/>
            <person name="Qiu C."/>
            <person name="Yang Z."/>
            <person name="Zhang Y."/>
            <person name="Zhou M."/>
            <person name="Zhang L."/>
            <person name="Fang C."/>
            <person name="Gao Q."/>
            <person name="Yang Q."/>
            <person name="Li X."/>
            <person name="Wang Z."/>
            <person name="Wang Z."/>
            <person name="Jia Z."/>
            <person name="Chen X."/>
        </authorList>
    </citation>
    <scope>NUCLEOTIDE SEQUENCE [LARGE SCALE GENOMIC DNA]</scope>
    <source>
        <strain evidence="2 3">X14-1T</strain>
    </source>
</reference>
<dbReference type="STRING" id="400092.PKOR_03320"/>
<proteinExistence type="predicted"/>
<protein>
    <submittedName>
        <fullName evidence="2">Alpha/beta hydrolase</fullName>
    </submittedName>
</protein>
<evidence type="ECO:0000259" key="1">
    <source>
        <dbReference type="Pfam" id="PF00561"/>
    </source>
</evidence>
<dbReference type="PANTHER" id="PTHR46331:SF2">
    <property type="entry name" value="VALACYCLOVIR HYDROLASE"/>
    <property type="match status" value="1"/>
</dbReference>
<organism evidence="2 3">
    <name type="scientific">Pontibacter korlensis</name>
    <dbReference type="NCBI Taxonomy" id="400092"/>
    <lineage>
        <taxon>Bacteria</taxon>
        <taxon>Pseudomonadati</taxon>
        <taxon>Bacteroidota</taxon>
        <taxon>Cytophagia</taxon>
        <taxon>Cytophagales</taxon>
        <taxon>Hymenobacteraceae</taxon>
        <taxon>Pontibacter</taxon>
    </lineage>
</organism>
<keyword evidence="3" id="KW-1185">Reference proteome</keyword>
<name>A0A0E3UV97_9BACT</name>
<dbReference type="Gene3D" id="3.40.50.1820">
    <property type="entry name" value="alpha/beta hydrolase"/>
    <property type="match status" value="1"/>
</dbReference>
<gene>
    <name evidence="2" type="ORF">PKOR_03320</name>
</gene>
<dbReference type="PANTHER" id="PTHR46331">
    <property type="entry name" value="VALACYCLOVIR HYDROLASE"/>
    <property type="match status" value="1"/>
</dbReference>
<dbReference type="AlphaFoldDB" id="A0A0E3UV97"/>
<dbReference type="EMBL" id="CP009621">
    <property type="protein sequence ID" value="AKD02337.1"/>
    <property type="molecule type" value="Genomic_DNA"/>
</dbReference>
<evidence type="ECO:0000313" key="3">
    <source>
        <dbReference type="Proteomes" id="UP000033109"/>
    </source>
</evidence>
<dbReference type="KEGG" id="pko:PKOR_03320"/>
<dbReference type="Pfam" id="PF00561">
    <property type="entry name" value="Abhydrolase_1"/>
    <property type="match status" value="1"/>
</dbReference>
<dbReference type="SUPFAM" id="SSF53474">
    <property type="entry name" value="alpha/beta-Hydrolases"/>
    <property type="match status" value="1"/>
</dbReference>
<evidence type="ECO:0000313" key="2">
    <source>
        <dbReference type="EMBL" id="AKD02337.1"/>
    </source>
</evidence>
<accession>A0A0E3UV97</accession>
<dbReference type="GO" id="GO:0017171">
    <property type="term" value="F:serine hydrolase activity"/>
    <property type="evidence" value="ECO:0007669"/>
    <property type="project" value="TreeGrafter"/>
</dbReference>
<feature type="domain" description="AB hydrolase-1" evidence="1">
    <location>
        <begin position="72"/>
        <end position="175"/>
    </location>
</feature>
<dbReference type="InterPro" id="IPR029058">
    <property type="entry name" value="AB_hydrolase_fold"/>
</dbReference>
<dbReference type="OrthoDB" id="2247630at2"/>
<dbReference type="Proteomes" id="UP000033109">
    <property type="component" value="Chromosome"/>
</dbReference>
<dbReference type="HOGENOM" id="CLU_020336_50_5_10"/>
<keyword evidence="2" id="KW-0378">Hydrolase</keyword>
<sequence>MQEFLNLRLLLVMIFIVNAAFNQGQAQQLRYFMQAEASPANAIPYGNNPKAGHYLKSGDAKIYYEVYGEGKPLVVLHGGIVGSTMEMGQFIDSLSRNYQVIAVSTRGHGKSGMGSQMPTYERKAEDVNAIINAVTKDSVTVLGFSDGAYTGYYLAAKHPEKVKKLIAIGAGEWKQGFRTFDNTRKVLFSMDSLYFKQQLALMPEPKRFDEWLVTLNKYYNSVDIGKETLGAIRCPVLVMAGELDQNAPLKTVIAAYEMIPKAQLSIIPNAPHPVFLINFPAVWTSLVPFLRQ</sequence>
<dbReference type="PATRIC" id="fig|400092.3.peg.753"/>
<dbReference type="InterPro" id="IPR000073">
    <property type="entry name" value="AB_hydrolase_1"/>
</dbReference>